<evidence type="ECO:0000256" key="7">
    <source>
        <dbReference type="SAM" id="SignalP"/>
    </source>
</evidence>
<dbReference type="Gene3D" id="3.90.70.10">
    <property type="entry name" value="Cysteine proteinases"/>
    <property type="match status" value="1"/>
</dbReference>
<keyword evidence="6" id="KW-1015">Disulfide bond</keyword>
<dbReference type="PROSITE" id="PS00139">
    <property type="entry name" value="THIOL_PROTEASE_CYS"/>
    <property type="match status" value="1"/>
</dbReference>
<dbReference type="AlphaFoldDB" id="A0A2B4RLR0"/>
<dbReference type="PROSITE" id="PS00640">
    <property type="entry name" value="THIOL_PROTEASE_ASN"/>
    <property type="match status" value="1"/>
</dbReference>
<evidence type="ECO:0000259" key="9">
    <source>
        <dbReference type="SMART" id="SM00848"/>
    </source>
</evidence>
<feature type="domain" description="Peptidase C1A papain C-terminal" evidence="8">
    <location>
        <begin position="391"/>
        <end position="607"/>
    </location>
</feature>
<dbReference type="SMART" id="SM00848">
    <property type="entry name" value="Inhibitor_I29"/>
    <property type="match status" value="1"/>
</dbReference>
<dbReference type="SUPFAM" id="SSF54001">
    <property type="entry name" value="Cysteine proteinases"/>
    <property type="match status" value="1"/>
</dbReference>
<keyword evidence="5" id="KW-0865">Zymogen</keyword>
<protein>
    <submittedName>
        <fullName evidence="10">Counting factor associated protein D</fullName>
    </submittedName>
</protein>
<keyword evidence="7" id="KW-0732">Signal</keyword>
<evidence type="ECO:0000256" key="6">
    <source>
        <dbReference type="ARBA" id="ARBA00023157"/>
    </source>
</evidence>
<evidence type="ECO:0000259" key="8">
    <source>
        <dbReference type="SMART" id="SM00645"/>
    </source>
</evidence>
<comment type="similarity">
    <text evidence="1">Belongs to the peptidase C1 family.</text>
</comment>
<dbReference type="InterPro" id="IPR025660">
    <property type="entry name" value="Pept_his_AS"/>
</dbReference>
<feature type="domain" description="Cathepsin propeptide inhibitor" evidence="9">
    <location>
        <begin position="287"/>
        <end position="343"/>
    </location>
</feature>
<evidence type="ECO:0000313" key="10">
    <source>
        <dbReference type="EMBL" id="PFX17430.1"/>
    </source>
</evidence>
<dbReference type="Pfam" id="PF00112">
    <property type="entry name" value="Peptidase_C1"/>
    <property type="match status" value="1"/>
</dbReference>
<name>A0A2B4RLR0_STYPI</name>
<dbReference type="Proteomes" id="UP000225706">
    <property type="component" value="Unassembled WGS sequence"/>
</dbReference>
<dbReference type="InterPro" id="IPR039417">
    <property type="entry name" value="Peptidase_C1A_papain-like"/>
</dbReference>
<feature type="signal peptide" evidence="7">
    <location>
        <begin position="1"/>
        <end position="22"/>
    </location>
</feature>
<dbReference type="PRINTS" id="PR00705">
    <property type="entry name" value="PAPAIN"/>
</dbReference>
<dbReference type="InterPro" id="IPR000169">
    <property type="entry name" value="Pept_cys_AS"/>
</dbReference>
<gene>
    <name evidence="10" type="primary">cfaD</name>
    <name evidence="10" type="ORF">AWC38_SpisGene18249</name>
</gene>
<dbReference type="GO" id="GO:0006508">
    <property type="term" value="P:proteolysis"/>
    <property type="evidence" value="ECO:0007669"/>
    <property type="project" value="UniProtKB-KW"/>
</dbReference>
<dbReference type="SMART" id="SM00645">
    <property type="entry name" value="Pept_C1"/>
    <property type="match status" value="1"/>
</dbReference>
<dbReference type="EMBL" id="LSMT01000474">
    <property type="protein sequence ID" value="PFX17430.1"/>
    <property type="molecule type" value="Genomic_DNA"/>
</dbReference>
<dbReference type="PANTHER" id="PTHR12411">
    <property type="entry name" value="CYSTEINE PROTEASE FAMILY C1-RELATED"/>
    <property type="match status" value="1"/>
</dbReference>
<dbReference type="GO" id="GO:0008234">
    <property type="term" value="F:cysteine-type peptidase activity"/>
    <property type="evidence" value="ECO:0007669"/>
    <property type="project" value="UniProtKB-KW"/>
</dbReference>
<evidence type="ECO:0000256" key="5">
    <source>
        <dbReference type="ARBA" id="ARBA00023145"/>
    </source>
</evidence>
<sequence length="679" mass="78758">MPHGRAIWVCFMIIGLLKYIGTTPVEKQTQGGSKSKQEEKPGPDLRSLHFPAEYHATGVLSLPTSNINEPFEVWHSQAYDKSRIDYYHGEVKTFQRGDLGRNGMFFKIIPKFSYKRHRNDRHFLGCWKRYGSKSRKAKAQSVLPCNTAWPFKSRLEDFKYEGDAVINGTKCTKWSYNVTIFERNNSYLFYATKTDPPKPVYFEMNGYDTLLVSYYDKYTIHYHSFEEWDYDPDDDPDVFEIPHLHHDKWCWNIDKRSRDSDGASMSLNPMGEFAMLHHVEDPVDKDFHNFRKKHKRDYKDKLEHQQRKHIFRHNLRYIRSMNMKGNSYHLTVNHFADLTNEEFDNHKGLMPGDGGYGSRDFDDAYDDQVYDDDAVERREKIKKKKSRYGHVPVELDWRKYGAVLPPKGQGTCGSCWAFAAAGAVEGANYIQTGKLIDVSEQQLLDCTWATPGATHGNNGCLGGWTWKAFSWIKKFGIATADSYGAYRGQEGYCKTEGLKVGARIHSYRRVKRYNKEALKKALAYHGPATISINANPKTLKFYSRGVLDDITCNNKTDHAVLLVGYGTENGVPYWLIKNSWSHNWGDNGFIKIRHGLCGVEKRPFVVLNKGQRPLPWKLEEKANKEKETLLKKKLREQMMANAAKYNTKDDYKIVRKDAIEDPDFRDIEDDEYLDDVDLW</sequence>
<keyword evidence="2" id="KW-0645">Protease</keyword>
<dbReference type="PROSITE" id="PS00639">
    <property type="entry name" value="THIOL_PROTEASE_HIS"/>
    <property type="match status" value="1"/>
</dbReference>
<proteinExistence type="inferred from homology"/>
<comment type="caution">
    <text evidence="10">The sequence shown here is derived from an EMBL/GenBank/DDBJ whole genome shotgun (WGS) entry which is preliminary data.</text>
</comment>
<evidence type="ECO:0000313" key="11">
    <source>
        <dbReference type="Proteomes" id="UP000225706"/>
    </source>
</evidence>
<reference evidence="11" key="1">
    <citation type="journal article" date="2017" name="bioRxiv">
        <title>Comparative analysis of the genomes of Stylophora pistillata and Acropora digitifera provides evidence for extensive differences between species of corals.</title>
        <authorList>
            <person name="Voolstra C.R."/>
            <person name="Li Y."/>
            <person name="Liew Y.J."/>
            <person name="Baumgarten S."/>
            <person name="Zoccola D."/>
            <person name="Flot J.-F."/>
            <person name="Tambutte S."/>
            <person name="Allemand D."/>
            <person name="Aranda M."/>
        </authorList>
    </citation>
    <scope>NUCLEOTIDE SEQUENCE [LARGE SCALE GENOMIC DNA]</scope>
</reference>
<keyword evidence="11" id="KW-1185">Reference proteome</keyword>
<evidence type="ECO:0000256" key="4">
    <source>
        <dbReference type="ARBA" id="ARBA00022807"/>
    </source>
</evidence>
<evidence type="ECO:0000256" key="2">
    <source>
        <dbReference type="ARBA" id="ARBA00022670"/>
    </source>
</evidence>
<dbReference type="Pfam" id="PF08246">
    <property type="entry name" value="Inhibitor_I29"/>
    <property type="match status" value="1"/>
</dbReference>
<dbReference type="InterPro" id="IPR038765">
    <property type="entry name" value="Papain-like_cys_pep_sf"/>
</dbReference>
<dbReference type="OrthoDB" id="65740at2759"/>
<dbReference type="InterPro" id="IPR013128">
    <property type="entry name" value="Peptidase_C1A"/>
</dbReference>
<feature type="chain" id="PRO_5012608960" evidence="7">
    <location>
        <begin position="23"/>
        <end position="679"/>
    </location>
</feature>
<accession>A0A2B4RLR0</accession>
<evidence type="ECO:0000256" key="3">
    <source>
        <dbReference type="ARBA" id="ARBA00022801"/>
    </source>
</evidence>
<dbReference type="InterPro" id="IPR025661">
    <property type="entry name" value="Pept_asp_AS"/>
</dbReference>
<keyword evidence="4" id="KW-0788">Thiol protease</keyword>
<keyword evidence="3" id="KW-0378">Hydrolase</keyword>
<evidence type="ECO:0000256" key="1">
    <source>
        <dbReference type="ARBA" id="ARBA00008455"/>
    </source>
</evidence>
<dbReference type="InterPro" id="IPR000668">
    <property type="entry name" value="Peptidase_C1A_C"/>
</dbReference>
<organism evidence="10 11">
    <name type="scientific">Stylophora pistillata</name>
    <name type="common">Smooth cauliflower coral</name>
    <dbReference type="NCBI Taxonomy" id="50429"/>
    <lineage>
        <taxon>Eukaryota</taxon>
        <taxon>Metazoa</taxon>
        <taxon>Cnidaria</taxon>
        <taxon>Anthozoa</taxon>
        <taxon>Hexacorallia</taxon>
        <taxon>Scleractinia</taxon>
        <taxon>Astrocoeniina</taxon>
        <taxon>Pocilloporidae</taxon>
        <taxon>Stylophora</taxon>
    </lineage>
</organism>
<dbReference type="InterPro" id="IPR013201">
    <property type="entry name" value="Prot_inhib_I29"/>
</dbReference>
<dbReference type="CDD" id="cd02248">
    <property type="entry name" value="Peptidase_C1A"/>
    <property type="match status" value="1"/>
</dbReference>